<dbReference type="EMBL" id="JN116824">
    <property type="protein sequence ID" value="AEV51976.1"/>
    <property type="molecule type" value="Genomic_DNA"/>
</dbReference>
<accession>G9FH87</accession>
<evidence type="ECO:0008006" key="4">
    <source>
        <dbReference type="Google" id="ProtNLM"/>
    </source>
</evidence>
<sequence length="134" mass="14092">MATINAPVKDFTGVVAGVHFADGQAETDNEAAIQYFERHGYGVDGSADDASERKPAGNLEEFSVSKLREYAKAKGIALGDATRKQDILAKIEKAESPIALQEGADPAAAAAIERESVADQMDDAADEPAEPAED</sequence>
<dbReference type="KEGG" id="vg:11541438"/>
<evidence type="ECO:0000313" key="3">
    <source>
        <dbReference type="Proteomes" id="UP000005431"/>
    </source>
</evidence>
<reference evidence="2 3" key="1">
    <citation type="submission" date="2011-06" db="EMBL/GenBank/DDBJ databases">
        <title>Two lysogenic phages can make up a single lytic phage.</title>
        <authorList>
            <person name="Petrovski S."/>
        </authorList>
    </citation>
    <scope>NUCLEOTIDE SEQUENCE [LARGE SCALE GENOMIC DNA]</scope>
</reference>
<feature type="compositionally biased region" description="Acidic residues" evidence="1">
    <location>
        <begin position="120"/>
        <end position="134"/>
    </location>
</feature>
<keyword evidence="3" id="KW-1185">Reference proteome</keyword>
<proteinExistence type="predicted"/>
<dbReference type="Proteomes" id="UP000005431">
    <property type="component" value="Segment"/>
</dbReference>
<organism evidence="2 3">
    <name type="scientific">Rhodococcus phage REQ3</name>
    <dbReference type="NCBI Taxonomy" id="1109714"/>
    <lineage>
        <taxon>Viruses</taxon>
        <taxon>Duplodnaviria</taxon>
        <taxon>Heunggongvirae</taxon>
        <taxon>Uroviricota</taxon>
        <taxon>Caudoviricetes</taxon>
        <taxon>Caudoviricetes incertae sedis</taxon>
        <taxon>Wodongavirus</taxon>
        <taxon>Wodongavirus REQ3</taxon>
    </lineage>
</organism>
<dbReference type="RefSeq" id="YP_005087232.1">
    <property type="nucleotide sequence ID" value="NC_016654.1"/>
</dbReference>
<name>G9FH87_9CAUD</name>
<evidence type="ECO:0000313" key="2">
    <source>
        <dbReference type="EMBL" id="AEV51976.1"/>
    </source>
</evidence>
<dbReference type="GeneID" id="11541438"/>
<evidence type="ECO:0000256" key="1">
    <source>
        <dbReference type="SAM" id="MobiDB-lite"/>
    </source>
</evidence>
<feature type="region of interest" description="Disordered" evidence="1">
    <location>
        <begin position="96"/>
        <end position="134"/>
    </location>
</feature>
<feature type="compositionally biased region" description="Low complexity" evidence="1">
    <location>
        <begin position="99"/>
        <end position="111"/>
    </location>
</feature>
<protein>
    <recommendedName>
        <fullName evidence="4">Rho termination factor N-terminal domain-containing protein</fullName>
    </recommendedName>
</protein>